<dbReference type="EMBL" id="BAAAMU010000049">
    <property type="protein sequence ID" value="GAA1654087.1"/>
    <property type="molecule type" value="Genomic_DNA"/>
</dbReference>
<evidence type="ECO:0000259" key="4">
    <source>
        <dbReference type="Pfam" id="PF08338"/>
    </source>
</evidence>
<dbReference type="SUPFAM" id="SSF51735">
    <property type="entry name" value="NAD(P)-binding Rossmann-fold domains"/>
    <property type="match status" value="1"/>
</dbReference>
<dbReference type="PANTHER" id="PTHR11092:SF0">
    <property type="entry name" value="EPIMERASE FAMILY PROTEIN SDR39U1"/>
    <property type="match status" value="1"/>
</dbReference>
<dbReference type="InterPro" id="IPR010099">
    <property type="entry name" value="SDR39U1"/>
</dbReference>
<reference evidence="5 6" key="1">
    <citation type="journal article" date="2019" name="Int. J. Syst. Evol. Microbiol.">
        <title>The Global Catalogue of Microorganisms (GCM) 10K type strain sequencing project: providing services to taxonomists for standard genome sequencing and annotation.</title>
        <authorList>
            <consortium name="The Broad Institute Genomics Platform"/>
            <consortium name="The Broad Institute Genome Sequencing Center for Infectious Disease"/>
            <person name="Wu L."/>
            <person name="Ma J."/>
        </authorList>
    </citation>
    <scope>NUCLEOTIDE SEQUENCE [LARGE SCALE GENOMIC DNA]</scope>
    <source>
        <strain evidence="5 6">JCM 13929</strain>
    </source>
</reference>
<dbReference type="Pfam" id="PF08338">
    <property type="entry name" value="DUF1731"/>
    <property type="match status" value="1"/>
</dbReference>
<keyword evidence="6" id="KW-1185">Reference proteome</keyword>
<sequence>MSRARASWRPIRRGAAYCEGMAIIVTGASGLLGTALTAALRADGREVVRLVRRTPAKDDEAYWQPDEQVVDLAALEGAEAVVHLAGAPIGDRRWSPAYKRELVTSRVHATRVLVDALVQLSRPPEVLLSASGVDFYGDTGDEVIDESRGRGSGFLADLCERWENEAGRAGTAGIRTVQSRTGLALSRDGGALGRILPIFRMGLGAPLGSGKQYWSWITVDDWVRAALHVLKDREIEGPVNFTSPEPVTNAEFTRTLGKTLRRGTMPIPVPAFALAAGIGEFAREGLLPSHRVVPAKLTAAGHAFSHTSLGEALRAVI</sequence>
<dbReference type="NCBIfam" id="TIGR01777">
    <property type="entry name" value="yfcH"/>
    <property type="match status" value="1"/>
</dbReference>
<comment type="similarity">
    <text evidence="1">Belongs to the NAD(P)-dependent epimerase/dehydratase family. SDR39U1 subfamily.</text>
</comment>
<organism evidence="5 6">
    <name type="scientific">Nonomuraea maheshkhaliensis</name>
    <dbReference type="NCBI Taxonomy" id="419590"/>
    <lineage>
        <taxon>Bacteria</taxon>
        <taxon>Bacillati</taxon>
        <taxon>Actinomycetota</taxon>
        <taxon>Actinomycetes</taxon>
        <taxon>Streptosporangiales</taxon>
        <taxon>Streptosporangiaceae</taxon>
        <taxon>Nonomuraea</taxon>
    </lineage>
</organism>
<dbReference type="InterPro" id="IPR001509">
    <property type="entry name" value="Epimerase_deHydtase"/>
</dbReference>
<name>A0ABN2FNW4_9ACTN</name>
<protein>
    <submittedName>
        <fullName evidence="5">TIGR01777 family oxidoreductase</fullName>
    </submittedName>
</protein>
<proteinExistence type="inferred from homology"/>
<feature type="domain" description="DUF1731" evidence="4">
    <location>
        <begin position="269"/>
        <end position="316"/>
    </location>
</feature>
<dbReference type="PANTHER" id="PTHR11092">
    <property type="entry name" value="SUGAR NUCLEOTIDE EPIMERASE RELATED"/>
    <property type="match status" value="1"/>
</dbReference>
<dbReference type="InterPro" id="IPR036291">
    <property type="entry name" value="NAD(P)-bd_dom_sf"/>
</dbReference>
<evidence type="ECO:0000256" key="2">
    <source>
        <dbReference type="SAM" id="Phobius"/>
    </source>
</evidence>
<evidence type="ECO:0000313" key="6">
    <source>
        <dbReference type="Proteomes" id="UP001500064"/>
    </source>
</evidence>
<dbReference type="Gene3D" id="3.40.50.720">
    <property type="entry name" value="NAD(P)-binding Rossmann-like Domain"/>
    <property type="match status" value="1"/>
</dbReference>
<feature type="transmembrane region" description="Helical" evidence="2">
    <location>
        <begin position="21"/>
        <end position="40"/>
    </location>
</feature>
<evidence type="ECO:0000256" key="1">
    <source>
        <dbReference type="ARBA" id="ARBA00009353"/>
    </source>
</evidence>
<accession>A0ABN2FNW4</accession>
<dbReference type="Proteomes" id="UP001500064">
    <property type="component" value="Unassembled WGS sequence"/>
</dbReference>
<keyword evidence="2" id="KW-1133">Transmembrane helix</keyword>
<gene>
    <name evidence="5" type="ORF">GCM10009733_059290</name>
</gene>
<dbReference type="InterPro" id="IPR013549">
    <property type="entry name" value="DUF1731"/>
</dbReference>
<keyword evidence="2" id="KW-0472">Membrane</keyword>
<dbReference type="Pfam" id="PF01370">
    <property type="entry name" value="Epimerase"/>
    <property type="match status" value="1"/>
</dbReference>
<evidence type="ECO:0000259" key="3">
    <source>
        <dbReference type="Pfam" id="PF01370"/>
    </source>
</evidence>
<feature type="domain" description="NAD-dependent epimerase/dehydratase" evidence="3">
    <location>
        <begin position="23"/>
        <end position="232"/>
    </location>
</feature>
<evidence type="ECO:0000313" key="5">
    <source>
        <dbReference type="EMBL" id="GAA1654087.1"/>
    </source>
</evidence>
<keyword evidence="2" id="KW-0812">Transmembrane</keyword>
<comment type="caution">
    <text evidence="5">The sequence shown here is derived from an EMBL/GenBank/DDBJ whole genome shotgun (WGS) entry which is preliminary data.</text>
</comment>